<evidence type="ECO:0000313" key="1">
    <source>
        <dbReference type="EMBL" id="DAE28727.1"/>
    </source>
</evidence>
<reference evidence="1" key="1">
    <citation type="journal article" date="2021" name="Proc. Natl. Acad. Sci. U.S.A.">
        <title>A Catalog of Tens of Thousands of Viruses from Human Metagenomes Reveals Hidden Associations with Chronic Diseases.</title>
        <authorList>
            <person name="Tisza M.J."/>
            <person name="Buck C.B."/>
        </authorList>
    </citation>
    <scope>NUCLEOTIDE SEQUENCE</scope>
    <source>
        <strain evidence="1">CtmTa7</strain>
    </source>
</reference>
<name>A0A8S5RBJ8_9VIRU</name>
<accession>A0A8S5RBJ8</accession>
<sequence>MPEKFSVQVKKINIQEFNTQIQNFEKYNDFKPYIFVNHETIKELDSIIGSGSELCTFKESNCFVGKFTGHKVYQDNTLGYGEVELR</sequence>
<organism evidence="1">
    <name type="scientific">virus sp. ctmTa7</name>
    <dbReference type="NCBI Taxonomy" id="2828255"/>
    <lineage>
        <taxon>Viruses</taxon>
    </lineage>
</organism>
<dbReference type="EMBL" id="BK059091">
    <property type="protein sequence ID" value="DAE28727.1"/>
    <property type="molecule type" value="Genomic_DNA"/>
</dbReference>
<protein>
    <submittedName>
        <fullName evidence="1">Uncharacterized protein</fullName>
    </submittedName>
</protein>
<proteinExistence type="predicted"/>